<dbReference type="SUPFAM" id="SSF53335">
    <property type="entry name" value="S-adenosyl-L-methionine-dependent methyltransferases"/>
    <property type="match status" value="1"/>
</dbReference>
<name>A0A0L0N387_TOLOC</name>
<dbReference type="PANTHER" id="PTHR43591">
    <property type="entry name" value="METHYLTRANSFERASE"/>
    <property type="match status" value="1"/>
</dbReference>
<dbReference type="GO" id="GO:0032259">
    <property type="term" value="P:methylation"/>
    <property type="evidence" value="ECO:0007669"/>
    <property type="project" value="UniProtKB-KW"/>
</dbReference>
<dbReference type="CDD" id="cd02440">
    <property type="entry name" value="AdoMet_MTases"/>
    <property type="match status" value="1"/>
</dbReference>
<feature type="region of interest" description="Disordered" evidence="2">
    <location>
        <begin position="1"/>
        <end position="62"/>
    </location>
</feature>
<keyword evidence="3" id="KW-0808">Transferase</keyword>
<sequence>MASPQHEAPESPSARTAPADDVAQHLQTRPGDGGNENDKAASGAAPSTRMEPDTSSDDEGYAEGVEENGRLYAAYGIHKPWVPVDDREMDRNDLQHCKFTLLMDDKLFIAPIVDNPQKILDLGTGSGIWAIDVADQFPSAKVIGVDTAPVQPNMLPPNLVFEVDDVESDWLWPESSFDFIHGRELIMAIRDWPRLVRQAFNHLKPGGYLQLAGSHPAFQSDDGTLPADSAYVEMANIYFDMSERIGASGHEVLQWKHYLEEAGFEDVHQRLYKIPTNPWPRDQRLKNVGAFELSHFRNEIANVFARGYQQILQGDPAYFAVLLARARKEVLDRGMHSWVPFYVVYGRRPHRKPTPQEP</sequence>
<keyword evidence="4" id="KW-1185">Reference proteome</keyword>
<evidence type="ECO:0000313" key="4">
    <source>
        <dbReference type="Proteomes" id="UP000036947"/>
    </source>
</evidence>
<comment type="similarity">
    <text evidence="1">Belongs to the methyltransferase superfamily. LaeA methyltransferase family.</text>
</comment>
<dbReference type="STRING" id="1163406.A0A0L0N387"/>
<organism evidence="3 4">
    <name type="scientific">Tolypocladium ophioglossoides (strain CBS 100239)</name>
    <name type="common">Snaketongue truffleclub</name>
    <name type="synonym">Elaphocordyceps ophioglossoides</name>
    <dbReference type="NCBI Taxonomy" id="1163406"/>
    <lineage>
        <taxon>Eukaryota</taxon>
        <taxon>Fungi</taxon>
        <taxon>Dikarya</taxon>
        <taxon>Ascomycota</taxon>
        <taxon>Pezizomycotina</taxon>
        <taxon>Sordariomycetes</taxon>
        <taxon>Hypocreomycetidae</taxon>
        <taxon>Hypocreales</taxon>
        <taxon>Ophiocordycipitaceae</taxon>
        <taxon>Tolypocladium</taxon>
    </lineage>
</organism>
<dbReference type="InterPro" id="IPR029063">
    <property type="entry name" value="SAM-dependent_MTases_sf"/>
</dbReference>
<dbReference type="EMBL" id="LFRF01000025">
    <property type="protein sequence ID" value="KND88469.1"/>
    <property type="molecule type" value="Genomic_DNA"/>
</dbReference>
<dbReference type="Pfam" id="PF13489">
    <property type="entry name" value="Methyltransf_23"/>
    <property type="match status" value="1"/>
</dbReference>
<evidence type="ECO:0000313" key="3">
    <source>
        <dbReference type="EMBL" id="KND88469.1"/>
    </source>
</evidence>
<dbReference type="AlphaFoldDB" id="A0A0L0N387"/>
<evidence type="ECO:0000256" key="2">
    <source>
        <dbReference type="SAM" id="MobiDB-lite"/>
    </source>
</evidence>
<keyword evidence="3" id="KW-0489">Methyltransferase</keyword>
<protein>
    <submittedName>
        <fullName evidence="3">Phosphomethylethanolamine N-methyltransferase</fullName>
    </submittedName>
</protein>
<dbReference type="GO" id="GO:0008168">
    <property type="term" value="F:methyltransferase activity"/>
    <property type="evidence" value="ECO:0007669"/>
    <property type="project" value="UniProtKB-KW"/>
</dbReference>
<dbReference type="Gene3D" id="3.40.50.150">
    <property type="entry name" value="Vaccinia Virus protein VP39"/>
    <property type="match status" value="1"/>
</dbReference>
<reference evidence="3 4" key="1">
    <citation type="journal article" date="2015" name="BMC Genomics">
        <title>The genome of the truffle-parasite Tolypocladium ophioglossoides and the evolution of antifungal peptaibiotics.</title>
        <authorList>
            <person name="Quandt C.A."/>
            <person name="Bushley K.E."/>
            <person name="Spatafora J.W."/>
        </authorList>
    </citation>
    <scope>NUCLEOTIDE SEQUENCE [LARGE SCALE GENOMIC DNA]</scope>
    <source>
        <strain evidence="3 4">CBS 100239</strain>
    </source>
</reference>
<proteinExistence type="inferred from homology"/>
<gene>
    <name evidence="3" type="ORF">TOPH_06853</name>
</gene>
<evidence type="ECO:0000256" key="1">
    <source>
        <dbReference type="ARBA" id="ARBA00038158"/>
    </source>
</evidence>
<dbReference type="OrthoDB" id="2013972at2759"/>
<accession>A0A0L0N387</accession>
<dbReference type="Proteomes" id="UP000036947">
    <property type="component" value="Unassembled WGS sequence"/>
</dbReference>
<comment type="caution">
    <text evidence="3">The sequence shown here is derived from an EMBL/GenBank/DDBJ whole genome shotgun (WGS) entry which is preliminary data.</text>
</comment>
<dbReference type="PANTHER" id="PTHR43591:SF31">
    <property type="entry name" value="LAEA-LIKE, PUTATIVE (AFU_ORTHOLOGUE AFUA_8G01930)-RELATED"/>
    <property type="match status" value="1"/>
</dbReference>